<evidence type="ECO:0008006" key="4">
    <source>
        <dbReference type="Google" id="ProtNLM"/>
    </source>
</evidence>
<dbReference type="InterPro" id="IPR015666">
    <property type="entry name" value="HRC"/>
</dbReference>
<dbReference type="Proteomes" id="UP000678393">
    <property type="component" value="Unassembled WGS sequence"/>
</dbReference>
<evidence type="ECO:0000256" key="1">
    <source>
        <dbReference type="SAM" id="SignalP"/>
    </source>
</evidence>
<protein>
    <recommendedName>
        <fullName evidence="4">Sarcoplasmic reticulum histidine-rich calcium-binding protein-like</fullName>
    </recommendedName>
</protein>
<feature type="chain" id="PRO_5035879831" description="Sarcoplasmic reticulum histidine-rich calcium-binding protein-like" evidence="1">
    <location>
        <begin position="24"/>
        <end position="166"/>
    </location>
</feature>
<evidence type="ECO:0000313" key="2">
    <source>
        <dbReference type="EMBL" id="CAG5130522.1"/>
    </source>
</evidence>
<feature type="signal peptide" evidence="1">
    <location>
        <begin position="1"/>
        <end position="23"/>
    </location>
</feature>
<dbReference type="OrthoDB" id="9428907at2759"/>
<organism evidence="2 3">
    <name type="scientific">Candidula unifasciata</name>
    <dbReference type="NCBI Taxonomy" id="100452"/>
    <lineage>
        <taxon>Eukaryota</taxon>
        <taxon>Metazoa</taxon>
        <taxon>Spiralia</taxon>
        <taxon>Lophotrochozoa</taxon>
        <taxon>Mollusca</taxon>
        <taxon>Gastropoda</taxon>
        <taxon>Heterobranchia</taxon>
        <taxon>Euthyneura</taxon>
        <taxon>Panpulmonata</taxon>
        <taxon>Eupulmonata</taxon>
        <taxon>Stylommatophora</taxon>
        <taxon>Helicina</taxon>
        <taxon>Helicoidea</taxon>
        <taxon>Geomitridae</taxon>
        <taxon>Candidula</taxon>
    </lineage>
</organism>
<comment type="caution">
    <text evidence="2">The sequence shown here is derived from an EMBL/GenBank/DDBJ whole genome shotgun (WGS) entry which is preliminary data.</text>
</comment>
<dbReference type="AlphaFoldDB" id="A0A8S3ZS75"/>
<dbReference type="GO" id="GO:0005509">
    <property type="term" value="F:calcium ion binding"/>
    <property type="evidence" value="ECO:0007669"/>
    <property type="project" value="InterPro"/>
</dbReference>
<keyword evidence="3" id="KW-1185">Reference proteome</keyword>
<reference evidence="2" key="1">
    <citation type="submission" date="2021-04" db="EMBL/GenBank/DDBJ databases">
        <authorList>
            <consortium name="Molecular Ecology Group"/>
        </authorList>
    </citation>
    <scope>NUCLEOTIDE SEQUENCE</scope>
</reference>
<dbReference type="EMBL" id="CAJHNH020004079">
    <property type="protein sequence ID" value="CAG5130522.1"/>
    <property type="molecule type" value="Genomic_DNA"/>
</dbReference>
<accession>A0A8S3ZS75</accession>
<proteinExistence type="predicted"/>
<evidence type="ECO:0000313" key="3">
    <source>
        <dbReference type="Proteomes" id="UP000678393"/>
    </source>
</evidence>
<dbReference type="PANTHER" id="PTHR15054:SF3">
    <property type="entry name" value="SARCOPLASMIC RETICULUM HISTIDINE-RICH CALCIUM-BINDING PROTEIN"/>
    <property type="match status" value="1"/>
</dbReference>
<name>A0A8S3ZS75_9EUPU</name>
<keyword evidence="1" id="KW-0732">Signal</keyword>
<gene>
    <name evidence="2" type="ORF">CUNI_LOCUS16080</name>
</gene>
<dbReference type="PANTHER" id="PTHR15054">
    <property type="entry name" value="HISTIDINE-RICH CALCIUM-BINDING PROTEIN-RELATED"/>
    <property type="match status" value="1"/>
</dbReference>
<sequence length="166" mass="18653">MKKMSARMLLILLVVLAVKLSNADSEDEEAHNDDTSDSASVANEPVDEEKVEYARGSVCGYCTYCKVICKYLFFLLLILYNIECSLMCDKDCPCERSKTKPNCHMCKYCKYCYLCSAFCDTICTPGGVLDRVSGAIVNSLPSFSKEEVEEDIASVKTWIEQKKDEL</sequence>